<dbReference type="PROSITE" id="PS50989">
    <property type="entry name" value="COA_CT_CTER"/>
    <property type="match status" value="1"/>
</dbReference>
<dbReference type="GO" id="GO:0016740">
    <property type="term" value="F:transferase activity"/>
    <property type="evidence" value="ECO:0007669"/>
    <property type="project" value="UniProtKB-KW"/>
</dbReference>
<accession>A0ABW6ZNE1</accession>
<dbReference type="InterPro" id="IPR051047">
    <property type="entry name" value="AccD/PCCB"/>
</dbReference>
<protein>
    <submittedName>
        <fullName evidence="3">Carboxyl transferase domain-containing protein</fullName>
    </submittedName>
</protein>
<evidence type="ECO:0000313" key="3">
    <source>
        <dbReference type="EMBL" id="MFG1255368.1"/>
    </source>
</evidence>
<feature type="domain" description="CoA carboxyltransferase N-terminal" evidence="1">
    <location>
        <begin position="1"/>
        <end position="267"/>
    </location>
</feature>
<dbReference type="Gene3D" id="3.90.226.10">
    <property type="entry name" value="2-enoyl-CoA Hydratase, Chain A, domain 1"/>
    <property type="match status" value="2"/>
</dbReference>
<evidence type="ECO:0000259" key="2">
    <source>
        <dbReference type="PROSITE" id="PS50989"/>
    </source>
</evidence>
<feature type="domain" description="CoA carboxyltransferase C-terminal" evidence="2">
    <location>
        <begin position="275"/>
        <end position="510"/>
    </location>
</feature>
<dbReference type="Pfam" id="PF01039">
    <property type="entry name" value="Carboxyl_trans"/>
    <property type="match status" value="1"/>
</dbReference>
<dbReference type="PANTHER" id="PTHR43842">
    <property type="entry name" value="PROPIONYL-COA CARBOXYLASE BETA CHAIN"/>
    <property type="match status" value="1"/>
</dbReference>
<reference evidence="3 4" key="1">
    <citation type="submission" date="2024-02" db="EMBL/GenBank/DDBJ databases">
        <title>Expansion and revision of Xanthobacter and proposal of Roseixanthobacter gen. nov.</title>
        <authorList>
            <person name="Soltysiak M.P.M."/>
            <person name="Jalihal A."/>
            <person name="Ory A."/>
            <person name="Chrisophersen C."/>
            <person name="Lee A.D."/>
            <person name="Boulton J."/>
            <person name="Springer M."/>
        </authorList>
    </citation>
    <scope>NUCLEOTIDE SEQUENCE [LARGE SCALE GENOMIC DNA]</scope>
    <source>
        <strain evidence="3 4">CB5</strain>
    </source>
</reference>
<dbReference type="Proteomes" id="UP001604043">
    <property type="component" value="Unassembled WGS sequence"/>
</dbReference>
<dbReference type="SUPFAM" id="SSF52096">
    <property type="entry name" value="ClpP/crotonase"/>
    <property type="match status" value="2"/>
</dbReference>
<dbReference type="InterPro" id="IPR011763">
    <property type="entry name" value="COA_CT_C"/>
</dbReference>
<name>A0ABW6ZNE1_9HYPH</name>
<evidence type="ECO:0000259" key="1">
    <source>
        <dbReference type="PROSITE" id="PS50980"/>
    </source>
</evidence>
<dbReference type="InterPro" id="IPR011762">
    <property type="entry name" value="COA_CT_N"/>
</dbReference>
<gene>
    <name evidence="3" type="ORF">V5F30_24370</name>
</gene>
<evidence type="ECO:0000313" key="4">
    <source>
        <dbReference type="Proteomes" id="UP001604043"/>
    </source>
</evidence>
<dbReference type="EMBL" id="JBAFUR010000010">
    <property type="protein sequence ID" value="MFG1255368.1"/>
    <property type="molecule type" value="Genomic_DNA"/>
</dbReference>
<dbReference type="PROSITE" id="PS50980">
    <property type="entry name" value="COA_CT_NTER"/>
    <property type="match status" value="1"/>
</dbReference>
<keyword evidence="4" id="KW-1185">Reference proteome</keyword>
<dbReference type="RefSeq" id="WP_394010281.1">
    <property type="nucleotide sequence ID" value="NZ_JBAFUR010000010.1"/>
</dbReference>
<dbReference type="InterPro" id="IPR034733">
    <property type="entry name" value="AcCoA_carboxyl_beta"/>
</dbReference>
<dbReference type="InterPro" id="IPR029045">
    <property type="entry name" value="ClpP/crotonase-like_dom_sf"/>
</dbReference>
<sequence>MSWEPEIDELEHRRVLAEQMGGTERVERQHRAGRLTVRERIESLLDRGSFREIGSLAGKAQYDAEGQLSGFTPANCVFGRGKVMRRPVVVSGDDFTVAGGSADAAIWDKFKMAETMAREYRMPLIRLVEGSGGGGSVRSIEKTGFANLPGGLGGQSGGLHLCCATLAAVPVVGLALGPVAGLGAARVSVSHLSIMVREKAQVFVAGPPVVEKLGEKRTKEELGGHAIQLAAGTIDMAADDEEEAFALTRRFLSYLPDSVWELPPRGPCRDSPNRACDELAAIVPRDPRHAYLMRRVIDRVVDRGSFFEMGPAFGRSVITGLARLDGWPVALMAGDPLHSGGAWTAASAQKIMRFVDLAETFHLPVVHLVDCPGFVVGLEAEKAGTMRHAVRALAAIHQSTVPWCSVLIRNVYGVGGGAHQPQTHHVMRFAWPSGRWGSLPMEGGIEAAYRAELAEAEDPDARRAEITARLERLRSPFRTAEAFGVDEIIDPRDTRRLLCEFAGIAAPLRKAGETRFSIRP</sequence>
<comment type="caution">
    <text evidence="3">The sequence shown here is derived from an EMBL/GenBank/DDBJ whole genome shotgun (WGS) entry which is preliminary data.</text>
</comment>
<keyword evidence="3" id="KW-0808">Transferase</keyword>
<organism evidence="3 4">
    <name type="scientific">Xanthobacter aminoxidans</name>
    <dbReference type="NCBI Taxonomy" id="186280"/>
    <lineage>
        <taxon>Bacteria</taxon>
        <taxon>Pseudomonadati</taxon>
        <taxon>Pseudomonadota</taxon>
        <taxon>Alphaproteobacteria</taxon>
        <taxon>Hyphomicrobiales</taxon>
        <taxon>Xanthobacteraceae</taxon>
        <taxon>Xanthobacter</taxon>
    </lineage>
</organism>
<dbReference type="PANTHER" id="PTHR43842:SF2">
    <property type="entry name" value="PROPIONYL-COA CARBOXYLASE BETA CHAIN, MITOCHONDRIAL"/>
    <property type="match status" value="1"/>
</dbReference>
<proteinExistence type="predicted"/>